<protein>
    <recommendedName>
        <fullName evidence="3">F-box domain-containing protein</fullName>
    </recommendedName>
</protein>
<comment type="caution">
    <text evidence="1">The sequence shown here is derived from an EMBL/GenBank/DDBJ whole genome shotgun (WGS) entry which is preliminary data.</text>
</comment>
<dbReference type="EMBL" id="JADOXO010000196">
    <property type="protein sequence ID" value="KAF9809786.1"/>
    <property type="molecule type" value="Genomic_DNA"/>
</dbReference>
<accession>A0A8H7TZT7</accession>
<dbReference type="Gene3D" id="3.80.10.10">
    <property type="entry name" value="Ribonuclease Inhibitor"/>
    <property type="match status" value="1"/>
</dbReference>
<evidence type="ECO:0000313" key="1">
    <source>
        <dbReference type="EMBL" id="KAF9809786.1"/>
    </source>
</evidence>
<reference evidence="1" key="2">
    <citation type="journal article" name="Front. Microbiol.">
        <title>Degradative Capacity of Two Strains of Rhodonia placenta: From Phenotype to Genotype.</title>
        <authorList>
            <person name="Kolle M."/>
            <person name="Horta M.A.C."/>
            <person name="Nowrousian M."/>
            <person name="Ohm R.A."/>
            <person name="Benz J.P."/>
            <person name="Pilgard A."/>
        </authorList>
    </citation>
    <scope>NUCLEOTIDE SEQUENCE</scope>
    <source>
        <strain evidence="1">FPRL280</strain>
    </source>
</reference>
<dbReference type="InterPro" id="IPR032675">
    <property type="entry name" value="LRR_dom_sf"/>
</dbReference>
<name>A0A8H7TZT7_9APHY</name>
<gene>
    <name evidence="1" type="ORF">IEO21_07261</name>
</gene>
<organism evidence="1 2">
    <name type="scientific">Rhodonia placenta</name>
    <dbReference type="NCBI Taxonomy" id="104341"/>
    <lineage>
        <taxon>Eukaryota</taxon>
        <taxon>Fungi</taxon>
        <taxon>Dikarya</taxon>
        <taxon>Basidiomycota</taxon>
        <taxon>Agaricomycotina</taxon>
        <taxon>Agaricomycetes</taxon>
        <taxon>Polyporales</taxon>
        <taxon>Adustoporiaceae</taxon>
        <taxon>Rhodonia</taxon>
    </lineage>
</organism>
<reference evidence="1" key="1">
    <citation type="submission" date="2020-11" db="EMBL/GenBank/DDBJ databases">
        <authorList>
            <person name="Koelle M."/>
            <person name="Horta M.A.C."/>
            <person name="Nowrousian M."/>
            <person name="Ohm R.A."/>
            <person name="Benz P."/>
            <person name="Pilgard A."/>
        </authorList>
    </citation>
    <scope>NUCLEOTIDE SEQUENCE</scope>
    <source>
        <strain evidence="1">FPRL280</strain>
    </source>
</reference>
<dbReference type="AlphaFoldDB" id="A0A8H7TZT7"/>
<sequence length="578" mass="65019">MSEPSATNRSFQKSWGTLSNMRHWRRDIPRPPLDTQIIVVNASLAFIAAVPTRVVSFPVEIWLLIIDELGRQREYDALEAISLACEGEIHGRAKKYVPSEVTFRKQEEVASINVARRLRWGGPSKVCIEGGARSDERLPIPHLATFASRLAGKWFSLEDLIIARAEWRLQDLDLPSVSLNLSCFTSVKRFDLCHVTFPNALTFFRLVCALPSLKFLSLWDINIVNSAIDTRLLLTFPVLSALKLNSVNLVRPDEVTGERPTTLASHSTGILQWVSNIMDRISIERTTQSLQISPWCNVKALKLWDVSFPTAAAFARLLGALPVLSKLQIQGPCMFSKHDFDYSDVPVIPGVFMSSLRELDLGYKCCLCSDPQSLDDLVAVFIRTGASDLLNSIHAWLPLSLRTTTSIDVAINRLVEHAGQSLHDLRLRVIAQDDFLLYNKAARYVGPSTTRCFNISRNKRLRHLECSMDIARKDRFQIDPILELLHRVTSTRISDFSLTLHVMDEVVPPKLWSSLSELDAVLSQAVFGKLAKVRIQICLEESFPHNLEARVRSCLPKLDARGWGILWCVLMAPSESSL</sequence>
<evidence type="ECO:0000313" key="2">
    <source>
        <dbReference type="Proteomes" id="UP000639403"/>
    </source>
</evidence>
<evidence type="ECO:0008006" key="3">
    <source>
        <dbReference type="Google" id="ProtNLM"/>
    </source>
</evidence>
<dbReference type="Proteomes" id="UP000639403">
    <property type="component" value="Unassembled WGS sequence"/>
</dbReference>
<proteinExistence type="predicted"/>